<sequence length="61" mass="7119">MVGVPEDQWWYCLRHSRVEQGPGCPNQARMGPYPDRDTAERALTIAAERNSAWEEENEEER</sequence>
<keyword evidence="2" id="KW-1185">Reference proteome</keyword>
<accession>A0A841IKF6</accession>
<organism evidence="1 2">
    <name type="scientific">Nocardiopsis algeriensis</name>
    <dbReference type="NCBI Taxonomy" id="1478215"/>
    <lineage>
        <taxon>Bacteria</taxon>
        <taxon>Bacillati</taxon>
        <taxon>Actinomycetota</taxon>
        <taxon>Actinomycetes</taxon>
        <taxon>Streptosporangiales</taxon>
        <taxon>Nocardiopsidaceae</taxon>
        <taxon>Nocardiopsis</taxon>
    </lineage>
</organism>
<dbReference type="Proteomes" id="UP000536604">
    <property type="component" value="Unassembled WGS sequence"/>
</dbReference>
<protein>
    <recommendedName>
        <fullName evidence="3">SPOR domain-containing protein</fullName>
    </recommendedName>
</protein>
<dbReference type="RefSeq" id="WP_184288710.1">
    <property type="nucleotide sequence ID" value="NZ_JACHJO010000003.1"/>
</dbReference>
<name>A0A841IKF6_9ACTN</name>
<reference evidence="1 2" key="1">
    <citation type="submission" date="2020-08" db="EMBL/GenBank/DDBJ databases">
        <title>Genomic Encyclopedia of Type Strains, Phase III (KMG-III): the genomes of soil and plant-associated and newly described type strains.</title>
        <authorList>
            <person name="Whitman W."/>
        </authorList>
    </citation>
    <scope>NUCLEOTIDE SEQUENCE [LARGE SCALE GENOMIC DNA]</scope>
    <source>
        <strain evidence="1 2">CECT 8712</strain>
    </source>
</reference>
<proteinExistence type="predicted"/>
<evidence type="ECO:0008006" key="3">
    <source>
        <dbReference type="Google" id="ProtNLM"/>
    </source>
</evidence>
<evidence type="ECO:0000313" key="2">
    <source>
        <dbReference type="Proteomes" id="UP000536604"/>
    </source>
</evidence>
<dbReference type="AlphaFoldDB" id="A0A841IKF6"/>
<dbReference type="EMBL" id="JACHJO010000003">
    <property type="protein sequence ID" value="MBB6119259.1"/>
    <property type="molecule type" value="Genomic_DNA"/>
</dbReference>
<evidence type="ECO:0000313" key="1">
    <source>
        <dbReference type="EMBL" id="MBB6119259.1"/>
    </source>
</evidence>
<gene>
    <name evidence="1" type="ORF">FHS13_001194</name>
</gene>
<comment type="caution">
    <text evidence="1">The sequence shown here is derived from an EMBL/GenBank/DDBJ whole genome shotgun (WGS) entry which is preliminary data.</text>
</comment>